<dbReference type="InterPro" id="IPR001845">
    <property type="entry name" value="HTH_ArsR_DNA-bd_dom"/>
</dbReference>
<evidence type="ECO:0000313" key="2">
    <source>
        <dbReference type="EMBL" id="EKF85118.1"/>
    </source>
</evidence>
<dbReference type="SMART" id="SM00418">
    <property type="entry name" value="HTH_ARSR"/>
    <property type="match status" value="1"/>
</dbReference>
<dbReference type="SUPFAM" id="SSF46785">
    <property type="entry name" value="Winged helix' DNA-binding domain"/>
    <property type="match status" value="1"/>
</dbReference>
<dbReference type="RefSeq" id="WP_004031318.1">
    <property type="nucleotide sequence ID" value="NZ_AMPO01000009.1"/>
</dbReference>
<dbReference type="PATRIC" id="fig|1204725.3.peg.1922"/>
<dbReference type="AlphaFoldDB" id="K2QXT7"/>
<name>K2QXT7_METFP</name>
<sequence length="130" mass="14968">MDKRIDSDLSREFLLDSIEEIVPILKAIGNPTRFKILILLLNGPSNFQMLLDETNLKKSALANHLNTLIKSGLLEKIQHGTYCLTEDGKKYVETIGKTFKTSQMIQEEMKISEQRKSLSLTFLERKKRKN</sequence>
<dbReference type="EMBL" id="AMPO01000009">
    <property type="protein sequence ID" value="EKF85118.1"/>
    <property type="molecule type" value="Genomic_DNA"/>
</dbReference>
<dbReference type="PRINTS" id="PR00778">
    <property type="entry name" value="HTHARSR"/>
</dbReference>
<dbReference type="CDD" id="cd00090">
    <property type="entry name" value="HTH_ARSR"/>
    <property type="match status" value="1"/>
</dbReference>
<protein>
    <recommendedName>
        <fullName evidence="1">HTH arsR-type domain-containing protein</fullName>
    </recommendedName>
</protein>
<dbReference type="InterPro" id="IPR011991">
    <property type="entry name" value="ArsR-like_HTH"/>
</dbReference>
<feature type="domain" description="HTH arsR-type" evidence="1">
    <location>
        <begin position="15"/>
        <end position="107"/>
    </location>
</feature>
<dbReference type="Proteomes" id="UP000007360">
    <property type="component" value="Unassembled WGS sequence"/>
</dbReference>
<evidence type="ECO:0000313" key="3">
    <source>
        <dbReference type="Proteomes" id="UP000007360"/>
    </source>
</evidence>
<dbReference type="Pfam" id="PF01022">
    <property type="entry name" value="HTH_5"/>
    <property type="match status" value="1"/>
</dbReference>
<keyword evidence="3" id="KW-1185">Reference proteome</keyword>
<proteinExistence type="predicted"/>
<dbReference type="GO" id="GO:0003700">
    <property type="term" value="F:DNA-binding transcription factor activity"/>
    <property type="evidence" value="ECO:0007669"/>
    <property type="project" value="InterPro"/>
</dbReference>
<comment type="caution">
    <text evidence="2">The sequence shown here is derived from an EMBL/GenBank/DDBJ whole genome shotgun (WGS) entry which is preliminary data.</text>
</comment>
<dbReference type="Gene3D" id="1.10.10.10">
    <property type="entry name" value="Winged helix-like DNA-binding domain superfamily/Winged helix DNA-binding domain"/>
    <property type="match status" value="1"/>
</dbReference>
<organism evidence="2 3">
    <name type="scientific">Methanobacterium formicicum (strain DSM 3637 / PP1)</name>
    <dbReference type="NCBI Taxonomy" id="1204725"/>
    <lineage>
        <taxon>Archaea</taxon>
        <taxon>Methanobacteriati</taxon>
        <taxon>Methanobacteriota</taxon>
        <taxon>Methanomada group</taxon>
        <taxon>Methanobacteria</taxon>
        <taxon>Methanobacteriales</taxon>
        <taxon>Methanobacteriaceae</taxon>
        <taxon>Methanobacterium</taxon>
    </lineage>
</organism>
<dbReference type="OrthoDB" id="134936at2157"/>
<reference evidence="2 3" key="1">
    <citation type="journal article" date="2012" name="J. Bacteriol.">
        <title>Draft genome sequence of Methanobacterium formicicum DSM 3637, an archaebacterium isolated from the methane producer amoeba Pelomyxa palustris.</title>
        <authorList>
            <person name="Gutierrez G."/>
        </authorList>
    </citation>
    <scope>NUCLEOTIDE SEQUENCE [LARGE SCALE GENOMIC DNA]</scope>
    <source>
        <strain evidence="3">DSM 3637 / PP1</strain>
    </source>
</reference>
<accession>K2QXT7</accession>
<dbReference type="InterPro" id="IPR036388">
    <property type="entry name" value="WH-like_DNA-bd_sf"/>
</dbReference>
<evidence type="ECO:0000259" key="1">
    <source>
        <dbReference type="PROSITE" id="PS50987"/>
    </source>
</evidence>
<dbReference type="InterPro" id="IPR036390">
    <property type="entry name" value="WH_DNA-bd_sf"/>
</dbReference>
<dbReference type="PROSITE" id="PS50987">
    <property type="entry name" value="HTH_ARSR_2"/>
    <property type="match status" value="1"/>
</dbReference>
<gene>
    <name evidence="2" type="ORF">A994_09563</name>
</gene>